<dbReference type="Pfam" id="PF05147">
    <property type="entry name" value="LANC_like"/>
    <property type="match status" value="1"/>
</dbReference>
<evidence type="ECO:0000313" key="3">
    <source>
        <dbReference type="EMBL" id="KUL26662.1"/>
    </source>
</evidence>
<sequence>MTKPHVAIPAFLPFYRHLSPRRGVESALRDLIAPLTGPEHLDTVLDQVWEGLIGTVESQAFRALIGEFHTFREEHGLPMSADSDEALGRFGDHLEDPAVCRRVLDTYPVLHERLDTMLANSLDAYEELFTAFGTDRATLTAAGLLPDPTAGPRLTGLFLTGSDLHNGNRQVVGVHLSDGTRLVYKPRALVADAFVRDLYAAAEPHLKHSLRDCLPASVTVGSHGWQQFVRPEPMASADQAARYFYRFGALCTIFGAIGASDLHDENLLACGEHPCVIDTETMVRPDAGVDNDSLPHVLLNQMKLSAASTMLVPMVNPTSPIDVLMAGVGIADEQPSSMTRSVIRDNGTDRISVGREPFTYRHGGNVPRIGDTALSATDHFSAILAGSTDALAFVRSDTIGKVLDSYPDMPVRFLVRSTMVYGRFIDASTHPKYLGRPEDEERLFGLLGKFPDYLSTQGAAFVATAERASLRTGNVPYFISRGDSTELATLTARFPDVYRTSPLDNARRGVALNARRSDTYHQFLLEECFAELHDEASPAGLSATGVFAPALRDAPGPGTWWRGIARSIADVSVSHDTPDGPELGWVCGIGPDRGTTTLTPGHYVSFHDSGGIVTFLRAAARLDGGLHEVSRAADRGLSTLLAAYGEGLMQTPESVFTGASSLLLARPDRTDADWLDATLDRIAERAAAGTLDTDLGNGPAGPLMVLLSRMERGELPSDGYDEKHLAQLRDHTLDHLANPRTAAWYDVAHGELGLRWAASRIGRVLGDARLAAESADWLTQRIGQAERPAVPGWCKGAAGLLLSAAEILTTAGRTDLLSGARLTALVDEATRLPEGRAVDLSVCHGSSGVVQSLIAAARILDDPSLVDQARAYQERVLQHARRYGFCTGVAGRSSLLGYMLGWSGAGHTDLLLHNATTAGAGTGTGAGAGWGVPVAFTSDPHGKD</sequence>
<organism evidence="3 4">
    <name type="scientific">Streptomyces regalis</name>
    <dbReference type="NCBI Taxonomy" id="68262"/>
    <lineage>
        <taxon>Bacteria</taxon>
        <taxon>Bacillati</taxon>
        <taxon>Actinomycetota</taxon>
        <taxon>Actinomycetes</taxon>
        <taxon>Kitasatosporales</taxon>
        <taxon>Streptomycetaceae</taxon>
        <taxon>Streptomyces</taxon>
    </lineage>
</organism>
<keyword evidence="1" id="KW-0479">Metal-binding</keyword>
<dbReference type="InterPro" id="IPR012341">
    <property type="entry name" value="6hp_glycosidase-like_sf"/>
</dbReference>
<feature type="binding site" evidence="1">
    <location>
        <position position="843"/>
    </location>
    <ligand>
        <name>Zn(2+)</name>
        <dbReference type="ChEBI" id="CHEBI:29105"/>
    </ligand>
</feature>
<dbReference type="RefSeq" id="WP_062708552.1">
    <property type="nucleotide sequence ID" value="NZ_LLZG01000361.1"/>
</dbReference>
<dbReference type="GO" id="GO:0005975">
    <property type="term" value="P:carbohydrate metabolic process"/>
    <property type="evidence" value="ECO:0007669"/>
    <property type="project" value="InterPro"/>
</dbReference>
<dbReference type="InterPro" id="IPR007822">
    <property type="entry name" value="LANC-like"/>
</dbReference>
<gene>
    <name evidence="3" type="ORF">ADL12_32435</name>
</gene>
<feature type="domain" description="Lantibiotic biosynthesis protein dehydration" evidence="2">
    <location>
        <begin position="107"/>
        <end position="480"/>
    </location>
</feature>
<keyword evidence="1" id="KW-0862">Zinc</keyword>
<dbReference type="SMART" id="SM01260">
    <property type="entry name" value="LANC_like"/>
    <property type="match status" value="1"/>
</dbReference>
<dbReference type="Proteomes" id="UP000053923">
    <property type="component" value="Unassembled WGS sequence"/>
</dbReference>
<dbReference type="GO" id="GO:0031179">
    <property type="term" value="P:peptide modification"/>
    <property type="evidence" value="ECO:0007669"/>
    <property type="project" value="InterPro"/>
</dbReference>
<dbReference type="OrthoDB" id="9148343at2"/>
<name>A0A117MN85_9ACTN</name>
<feature type="binding site" evidence="1">
    <location>
        <position position="886"/>
    </location>
    <ligand>
        <name>Zn(2+)</name>
        <dbReference type="ChEBI" id="CHEBI:29105"/>
    </ligand>
</feature>
<protein>
    <recommendedName>
        <fullName evidence="2">Lantibiotic biosynthesis protein dehydration domain-containing protein</fullName>
    </recommendedName>
</protein>
<reference evidence="4" key="1">
    <citation type="submission" date="2015-10" db="EMBL/GenBank/DDBJ databases">
        <authorList>
            <person name="Ju K.-S."/>
            <person name="Doroghazi J.R."/>
            <person name="Metcalf W.W."/>
        </authorList>
    </citation>
    <scope>NUCLEOTIDE SEQUENCE [LARGE SCALE GENOMIC DNA]</scope>
    <source>
        <strain evidence="4">NRRL 3151</strain>
    </source>
</reference>
<comment type="caution">
    <text evidence="3">The sequence shown here is derived from an EMBL/GenBank/DDBJ whole genome shotgun (WGS) entry which is preliminary data.</text>
</comment>
<dbReference type="Gene3D" id="1.50.10.10">
    <property type="match status" value="1"/>
</dbReference>
<dbReference type="NCBIfam" id="TIGR03897">
    <property type="entry name" value="lanti_2_LanM"/>
    <property type="match status" value="1"/>
</dbReference>
<dbReference type="InterPro" id="IPR017146">
    <property type="entry name" value="Lanti_2_LanM"/>
</dbReference>
<accession>A0A117MN85</accession>
<dbReference type="Pfam" id="PF13575">
    <property type="entry name" value="DUF4135"/>
    <property type="match status" value="1"/>
</dbReference>
<dbReference type="InterPro" id="IPR025410">
    <property type="entry name" value="Lant_dehyd"/>
</dbReference>
<proteinExistence type="predicted"/>
<evidence type="ECO:0000259" key="2">
    <source>
        <dbReference type="Pfam" id="PF13575"/>
    </source>
</evidence>
<dbReference type="EMBL" id="LLZG01000361">
    <property type="protein sequence ID" value="KUL26662.1"/>
    <property type="molecule type" value="Genomic_DNA"/>
</dbReference>
<keyword evidence="4" id="KW-1185">Reference proteome</keyword>
<dbReference type="AlphaFoldDB" id="A0A117MN85"/>
<evidence type="ECO:0000256" key="1">
    <source>
        <dbReference type="PIRSR" id="PIRSR607822-1"/>
    </source>
</evidence>
<dbReference type="GO" id="GO:0046872">
    <property type="term" value="F:metal ion binding"/>
    <property type="evidence" value="ECO:0007669"/>
    <property type="project" value="UniProtKB-KW"/>
</dbReference>
<evidence type="ECO:0000313" key="4">
    <source>
        <dbReference type="Proteomes" id="UP000053923"/>
    </source>
</evidence>
<dbReference type="SUPFAM" id="SSF158745">
    <property type="entry name" value="LanC-like"/>
    <property type="match status" value="1"/>
</dbReference>